<dbReference type="InterPro" id="IPR036188">
    <property type="entry name" value="FAD/NAD-bd_sf"/>
</dbReference>
<dbReference type="RefSeq" id="WP_040746636.1">
    <property type="nucleotide sequence ID" value="NZ_JACHIT010000001.1"/>
</dbReference>
<evidence type="ECO:0000259" key="6">
    <source>
        <dbReference type="Pfam" id="PF05199"/>
    </source>
</evidence>
<comment type="caution">
    <text evidence="7">The sequence shown here is derived from an EMBL/GenBank/DDBJ whole genome shotgun (WGS) entry which is preliminary data.</text>
</comment>
<keyword evidence="5" id="KW-0560">Oxidoreductase</keyword>
<dbReference type="SUPFAM" id="SSF51905">
    <property type="entry name" value="FAD/NAD(P)-binding domain"/>
    <property type="match status" value="1"/>
</dbReference>
<evidence type="ECO:0000256" key="1">
    <source>
        <dbReference type="ARBA" id="ARBA00001974"/>
    </source>
</evidence>
<dbReference type="PANTHER" id="PTHR42784:SF1">
    <property type="entry name" value="PYRANOSE 2-OXIDASE"/>
    <property type="match status" value="1"/>
</dbReference>
<proteinExistence type="inferred from homology"/>
<keyword evidence="4" id="KW-0274">FAD</keyword>
<gene>
    <name evidence="7" type="ORF">BJY24_003891</name>
</gene>
<dbReference type="AlphaFoldDB" id="A0A7W9PF49"/>
<dbReference type="InterPro" id="IPR051473">
    <property type="entry name" value="P2Ox-like"/>
</dbReference>
<feature type="domain" description="Glucose-methanol-choline oxidoreductase C-terminal" evidence="6">
    <location>
        <begin position="393"/>
        <end position="519"/>
    </location>
</feature>
<reference evidence="7 8" key="1">
    <citation type="submission" date="2020-08" db="EMBL/GenBank/DDBJ databases">
        <title>Sequencing the genomes of 1000 actinobacteria strains.</title>
        <authorList>
            <person name="Klenk H.-P."/>
        </authorList>
    </citation>
    <scope>NUCLEOTIDE SEQUENCE [LARGE SCALE GENOMIC DNA]</scope>
    <source>
        <strain evidence="7 8">DSM 43582</strain>
    </source>
</reference>
<dbReference type="PRINTS" id="PR00469">
    <property type="entry name" value="PNDRDTASEII"/>
</dbReference>
<evidence type="ECO:0000256" key="5">
    <source>
        <dbReference type="ARBA" id="ARBA00023002"/>
    </source>
</evidence>
<dbReference type="EMBL" id="JACHIT010000001">
    <property type="protein sequence ID" value="MBB5915024.1"/>
    <property type="molecule type" value="Genomic_DNA"/>
</dbReference>
<dbReference type="Proteomes" id="UP000540412">
    <property type="component" value="Unassembled WGS sequence"/>
</dbReference>
<name>A0A7W9PF49_9NOCA</name>
<evidence type="ECO:0000256" key="2">
    <source>
        <dbReference type="ARBA" id="ARBA00010790"/>
    </source>
</evidence>
<dbReference type="InterPro" id="IPR007867">
    <property type="entry name" value="GMC_OxRtase_C"/>
</dbReference>
<dbReference type="PANTHER" id="PTHR42784">
    <property type="entry name" value="PYRANOSE 2-OXIDASE"/>
    <property type="match status" value="1"/>
</dbReference>
<evidence type="ECO:0000256" key="4">
    <source>
        <dbReference type="ARBA" id="ARBA00022827"/>
    </source>
</evidence>
<dbReference type="Gene3D" id="3.50.50.60">
    <property type="entry name" value="FAD/NAD(P)-binding domain"/>
    <property type="match status" value="2"/>
</dbReference>
<accession>A0A7W9PF49</accession>
<dbReference type="GO" id="GO:0016614">
    <property type="term" value="F:oxidoreductase activity, acting on CH-OH group of donors"/>
    <property type="evidence" value="ECO:0007669"/>
    <property type="project" value="InterPro"/>
</dbReference>
<evidence type="ECO:0000313" key="7">
    <source>
        <dbReference type="EMBL" id="MBB5915024.1"/>
    </source>
</evidence>
<evidence type="ECO:0000313" key="8">
    <source>
        <dbReference type="Proteomes" id="UP000540412"/>
    </source>
</evidence>
<organism evidence="7 8">
    <name type="scientific">Nocardia transvalensis</name>
    <dbReference type="NCBI Taxonomy" id="37333"/>
    <lineage>
        <taxon>Bacteria</taxon>
        <taxon>Bacillati</taxon>
        <taxon>Actinomycetota</taxon>
        <taxon>Actinomycetes</taxon>
        <taxon>Mycobacteriales</taxon>
        <taxon>Nocardiaceae</taxon>
        <taxon>Nocardia</taxon>
    </lineage>
</organism>
<comment type="cofactor">
    <cofactor evidence="1">
        <name>FAD</name>
        <dbReference type="ChEBI" id="CHEBI:57692"/>
    </cofactor>
</comment>
<sequence length="541" mass="59010">MRIDDLREVRDTELDADICIVGSGPAGLTIATELAGTAWRVLVLESGGRTRSPDADRLNDIENAGAPRAMPHRDARNRVLGGSSDTWSGRCGYFDEIDFSCRPWVPESGWPIGAADVRPYLDRAARHIGIGYGGGFNNDAFWRLAHRPRPSRTADPDLLRPYFWQISKDPANPFDAKRFGAHAAATPAPNVRVVVNATVTQVRTDESGSRVESLEVAGADPRRRTVRARWVVLAAGGIENARLLLASRRDVPHGVGNGNGLVGRYLMDHRSGAVGTFDPAGSPAVRDHYGKYVVRSAHGTHTFLHGLALSDRIQRDERLLNCALWIQEVPADDDPWDAVKRLMRLRGDRHDARRALGSSGLLLSGAYRRLVHHTGLPHRLDRVELRCMVEQRPDPASRVTLAEHSDRFGVPVARLEWKTSELEDRTVRRAAGLVAAEFARLGYAAPTLCEWARPGSSAPPQLTDWAHPTGTTRMSADPRHGVVDPACRVHEVENLYVAGSSVFPTTGHVNPTLMILALAVRLADGLKAGSTTVGTSPAQAS</sequence>
<evidence type="ECO:0000256" key="3">
    <source>
        <dbReference type="ARBA" id="ARBA00022630"/>
    </source>
</evidence>
<comment type="similarity">
    <text evidence="2">Belongs to the GMC oxidoreductase family.</text>
</comment>
<keyword evidence="8" id="KW-1185">Reference proteome</keyword>
<protein>
    <submittedName>
        <fullName evidence="7">Choline dehydrogenase-like flavoprotein</fullName>
    </submittedName>
</protein>
<dbReference type="Pfam" id="PF05199">
    <property type="entry name" value="GMC_oxred_C"/>
    <property type="match status" value="1"/>
</dbReference>
<keyword evidence="3" id="KW-0285">Flavoprotein</keyword>